<dbReference type="NCBIfam" id="TIGR01730">
    <property type="entry name" value="RND_mfp"/>
    <property type="match status" value="1"/>
</dbReference>
<dbReference type="EMBL" id="CP001032">
    <property type="protein sequence ID" value="ACB74921.1"/>
    <property type="molecule type" value="Genomic_DNA"/>
</dbReference>
<dbReference type="Gene3D" id="1.10.287.470">
    <property type="entry name" value="Helix hairpin bin"/>
    <property type="match status" value="1"/>
</dbReference>
<evidence type="ECO:0000259" key="4">
    <source>
        <dbReference type="Pfam" id="PF25975"/>
    </source>
</evidence>
<dbReference type="KEGG" id="ote:Oter_1637"/>
<dbReference type="Pfam" id="PF25975">
    <property type="entry name" value="CzcB_C"/>
    <property type="match status" value="1"/>
</dbReference>
<reference evidence="6 7" key="1">
    <citation type="journal article" date="2011" name="J. Bacteriol.">
        <title>Genome sequence of the verrucomicrobium Opitutus terrae PB90-1, an abundant inhabitant of rice paddy soil ecosystems.</title>
        <authorList>
            <person name="van Passel M.W."/>
            <person name="Kant R."/>
            <person name="Palva A."/>
            <person name="Copeland A."/>
            <person name="Lucas S."/>
            <person name="Lapidus A."/>
            <person name="Glavina del Rio T."/>
            <person name="Pitluck S."/>
            <person name="Goltsman E."/>
            <person name="Clum A."/>
            <person name="Sun H."/>
            <person name="Schmutz J."/>
            <person name="Larimer F.W."/>
            <person name="Land M.L."/>
            <person name="Hauser L."/>
            <person name="Kyrpides N."/>
            <person name="Mikhailova N."/>
            <person name="Richardson P.P."/>
            <person name="Janssen P.H."/>
            <person name="de Vos W.M."/>
            <person name="Smidt H."/>
        </authorList>
    </citation>
    <scope>NUCLEOTIDE SEQUENCE [LARGE SCALE GENOMIC DNA]</scope>
    <source>
        <strain evidence="7">DSM 11246 / JCM 15787 / PB90-1</strain>
    </source>
</reference>
<protein>
    <submittedName>
        <fullName evidence="6">Efflux transporter, RND family, MFP subunit</fullName>
    </submittedName>
</protein>
<dbReference type="PANTHER" id="PTHR30469:SF33">
    <property type="entry name" value="SLR1207 PROTEIN"/>
    <property type="match status" value="1"/>
</dbReference>
<sequence>MTSALPASQPASAAPRKKSRMKWIILAAVVLIIGLGVAAKFASANRQQGALVVTEKAVVKTITQLVNATGKIQPEVEVKISPEVSGEIIELPLREGAVVKKGDLLVRIKPDNYVYQVEQQEANLTAAKATAVQSKAQLLKAEEDFKRSDDLFKKQLISDSDFTAIRTSLEVAQANYDNALAQIRRTEGLLNQSRELLSKTTIYAPMDGTISSLTSEIGERVVATGSFAGTEVMRVANLNDMEARVNVNENDVVNVKIGDKARITIDAYPGRKFVGTVKEISSAAKTQGLNTQEEITNFLVKVRVGDKDVSIRPGMSANVDIETKTVENVVAVPIQSVTVRSREGNKTIDELSADREKKAKETQGDGAATAVNEKQQRDRERTDREGLQRVVFLRTGDTVKMVSVETGIADTTHMEIKSGLKEGDEVVTGPFSTITRTLKDGAKIRLDKPKPAAGADKAAKTEAKK</sequence>
<dbReference type="HOGENOM" id="CLU_018816_14_1_0"/>
<dbReference type="InterPro" id="IPR006143">
    <property type="entry name" value="RND_pump_MFP"/>
</dbReference>
<dbReference type="Pfam" id="PF25917">
    <property type="entry name" value="BSH_RND"/>
    <property type="match status" value="1"/>
</dbReference>
<dbReference type="Gene3D" id="2.40.30.170">
    <property type="match status" value="1"/>
</dbReference>
<gene>
    <name evidence="6" type="ordered locus">Oter_1637</name>
</gene>
<dbReference type="OrthoDB" id="9810430at2"/>
<dbReference type="Proteomes" id="UP000007013">
    <property type="component" value="Chromosome"/>
</dbReference>
<evidence type="ECO:0000256" key="2">
    <source>
        <dbReference type="SAM" id="MobiDB-lite"/>
    </source>
</evidence>
<organism evidence="6 7">
    <name type="scientific">Opitutus terrae (strain DSM 11246 / JCM 15787 / PB90-1)</name>
    <dbReference type="NCBI Taxonomy" id="452637"/>
    <lineage>
        <taxon>Bacteria</taxon>
        <taxon>Pseudomonadati</taxon>
        <taxon>Verrucomicrobiota</taxon>
        <taxon>Opitutia</taxon>
        <taxon>Opitutales</taxon>
        <taxon>Opitutaceae</taxon>
        <taxon>Opitutus</taxon>
    </lineage>
</organism>
<feature type="region of interest" description="Disordered" evidence="2">
    <location>
        <begin position="442"/>
        <end position="465"/>
    </location>
</feature>
<feature type="compositionally biased region" description="Basic and acidic residues" evidence="2">
    <location>
        <begin position="343"/>
        <end position="363"/>
    </location>
</feature>
<feature type="region of interest" description="Disordered" evidence="2">
    <location>
        <begin position="343"/>
        <end position="385"/>
    </location>
</feature>
<evidence type="ECO:0000259" key="5">
    <source>
        <dbReference type="Pfam" id="PF25990"/>
    </source>
</evidence>
<proteinExistence type="inferred from homology"/>
<feature type="domain" description="CzcB-like C-terminal circularly permuted SH3-like" evidence="4">
    <location>
        <begin position="388"/>
        <end position="428"/>
    </location>
</feature>
<feature type="domain" description="YknX-like beta-barrel" evidence="5">
    <location>
        <begin position="242"/>
        <end position="321"/>
    </location>
</feature>
<dbReference type="InterPro" id="IPR058636">
    <property type="entry name" value="Beta-barrel_YknX"/>
</dbReference>
<dbReference type="PANTHER" id="PTHR30469">
    <property type="entry name" value="MULTIDRUG RESISTANCE PROTEIN MDTA"/>
    <property type="match status" value="1"/>
</dbReference>
<dbReference type="InterPro" id="IPR058625">
    <property type="entry name" value="MdtA-like_BSH"/>
</dbReference>
<dbReference type="InterPro" id="IPR058649">
    <property type="entry name" value="CzcB_C"/>
</dbReference>
<name>B1ZUN7_OPITP</name>
<dbReference type="Gene3D" id="2.40.420.20">
    <property type="match status" value="1"/>
</dbReference>
<evidence type="ECO:0000256" key="1">
    <source>
        <dbReference type="ARBA" id="ARBA00009477"/>
    </source>
</evidence>
<evidence type="ECO:0000313" key="7">
    <source>
        <dbReference type="Proteomes" id="UP000007013"/>
    </source>
</evidence>
<evidence type="ECO:0000259" key="3">
    <source>
        <dbReference type="Pfam" id="PF25917"/>
    </source>
</evidence>
<dbReference type="GO" id="GO:1990281">
    <property type="term" value="C:efflux pump complex"/>
    <property type="evidence" value="ECO:0007669"/>
    <property type="project" value="TreeGrafter"/>
</dbReference>
<keyword evidence="7" id="KW-1185">Reference proteome</keyword>
<feature type="compositionally biased region" description="Basic and acidic residues" evidence="2">
    <location>
        <begin position="374"/>
        <end position="385"/>
    </location>
</feature>
<accession>B1ZUN7</accession>
<dbReference type="AlphaFoldDB" id="B1ZUN7"/>
<dbReference type="GO" id="GO:0015562">
    <property type="term" value="F:efflux transmembrane transporter activity"/>
    <property type="evidence" value="ECO:0007669"/>
    <property type="project" value="TreeGrafter"/>
</dbReference>
<dbReference type="Pfam" id="PF25990">
    <property type="entry name" value="Beta-barrel_YknX"/>
    <property type="match status" value="1"/>
</dbReference>
<feature type="domain" description="Multidrug resistance protein MdtA-like barrel-sandwich hybrid" evidence="3">
    <location>
        <begin position="78"/>
        <end position="223"/>
    </location>
</feature>
<dbReference type="eggNOG" id="COG0845">
    <property type="taxonomic scope" value="Bacteria"/>
</dbReference>
<dbReference type="SUPFAM" id="SSF111369">
    <property type="entry name" value="HlyD-like secretion proteins"/>
    <property type="match status" value="1"/>
</dbReference>
<dbReference type="STRING" id="452637.Oter_1637"/>
<dbReference type="Gene3D" id="2.40.50.100">
    <property type="match status" value="1"/>
</dbReference>
<evidence type="ECO:0000313" key="6">
    <source>
        <dbReference type="EMBL" id="ACB74921.1"/>
    </source>
</evidence>
<comment type="similarity">
    <text evidence="1">Belongs to the membrane fusion protein (MFP) (TC 8.A.1) family.</text>
</comment>